<gene>
    <name evidence="2" type="ORF">QYF49_21550</name>
</gene>
<protein>
    <submittedName>
        <fullName evidence="2">Uncharacterized protein</fullName>
    </submittedName>
</protein>
<keyword evidence="1" id="KW-0472">Membrane</keyword>
<keyword evidence="1" id="KW-1133">Transmembrane helix</keyword>
<dbReference type="RefSeq" id="WP_290401663.1">
    <property type="nucleotide sequence ID" value="NZ_JAUHLN010000006.1"/>
</dbReference>
<proteinExistence type="predicted"/>
<evidence type="ECO:0000313" key="2">
    <source>
        <dbReference type="EMBL" id="MDN4075549.1"/>
    </source>
</evidence>
<organism evidence="2 3">
    <name type="scientific">Fictibacillus terranigra</name>
    <dbReference type="NCBI Taxonomy" id="3058424"/>
    <lineage>
        <taxon>Bacteria</taxon>
        <taxon>Bacillati</taxon>
        <taxon>Bacillota</taxon>
        <taxon>Bacilli</taxon>
        <taxon>Bacillales</taxon>
        <taxon>Fictibacillaceae</taxon>
        <taxon>Fictibacillus</taxon>
    </lineage>
</organism>
<name>A0ABT8ECA2_9BACL</name>
<feature type="transmembrane region" description="Helical" evidence="1">
    <location>
        <begin position="153"/>
        <end position="176"/>
    </location>
</feature>
<sequence length="194" mass="22304">MPDEDQKVIVLSDYVKKKKQKEREMAGPARLLLRLTVLFITASVLIFGIFMWQDYKRTTLFSHNPNEIFELLDSQDAKSLTPAVKEKISSMADEIKGLEYLAVFSDQQGAGKPNKQAPDYVFSTDGKNVKDTLGMGNGKWHIEYKFKEEKSKLVWNSFLVVFIFLSFALFISWIVIGFKYPAGMTMTSRMMYIK</sequence>
<evidence type="ECO:0000256" key="1">
    <source>
        <dbReference type="SAM" id="Phobius"/>
    </source>
</evidence>
<dbReference type="Proteomes" id="UP001168694">
    <property type="component" value="Unassembled WGS sequence"/>
</dbReference>
<accession>A0ABT8ECA2</accession>
<comment type="caution">
    <text evidence="2">The sequence shown here is derived from an EMBL/GenBank/DDBJ whole genome shotgun (WGS) entry which is preliminary data.</text>
</comment>
<feature type="transmembrane region" description="Helical" evidence="1">
    <location>
        <begin position="31"/>
        <end position="52"/>
    </location>
</feature>
<dbReference type="EMBL" id="JAUHLN010000006">
    <property type="protein sequence ID" value="MDN4075549.1"/>
    <property type="molecule type" value="Genomic_DNA"/>
</dbReference>
<reference evidence="2" key="1">
    <citation type="submission" date="2023-06" db="EMBL/GenBank/DDBJ databases">
        <title>Draft Genome Sequences of Representative Paenibacillus Polymyxa, Bacillus cereus, Fictibacillus sp., and Brevibacillus agri Strains Isolated from Amazonian Dark Earth.</title>
        <authorList>
            <person name="Pellegrinetti T.A."/>
            <person name="Cunha I.C.M."/>
            <person name="Chaves M.G."/>
            <person name="Freitas A.S."/>
            <person name="Silva A.V.R."/>
            <person name="Tsai S.M."/>
            <person name="Mendes L.W."/>
        </authorList>
    </citation>
    <scope>NUCLEOTIDE SEQUENCE</scope>
    <source>
        <strain evidence="2">CENA-BCM004</strain>
    </source>
</reference>
<keyword evidence="1" id="KW-0812">Transmembrane</keyword>
<keyword evidence="3" id="KW-1185">Reference proteome</keyword>
<evidence type="ECO:0000313" key="3">
    <source>
        <dbReference type="Proteomes" id="UP001168694"/>
    </source>
</evidence>